<gene>
    <name evidence="3" type="ORF">FB463_002941</name>
    <name evidence="2" type="ORF">FFA01_29660</name>
</gene>
<evidence type="ECO:0000313" key="5">
    <source>
        <dbReference type="Proteomes" id="UP000522688"/>
    </source>
</evidence>
<dbReference type="RefSeq" id="WP_146856977.1">
    <property type="nucleotide sequence ID" value="NZ_BAAAHR010000003.1"/>
</dbReference>
<name>A0A7W3JKW3_9MICO</name>
<sequence>MRRHASALLEFDVAAPAEFVLSVAVARLHDGSVDESLVITQNGSLVEVREIDDRHGTRLHLCSVDAGRVTVDYRAVVEGRLAPPELDEIDLVRYRRPSRYCESDTLSPTARAEFRGLVGRDLLAAVSSWVGSHLAYVPGASAPTDGAVQTLLDRQGVCRDYAHLVIALLRGLDVPARLVSVYAPGLSPMDFHAVAEAWVDGEWHVVDATALAPRQSLVRIATGRDASDTAFLSSLGGAVTVASMRVTAVVDELPTDDVTSFVSLG</sequence>
<proteinExistence type="predicted"/>
<evidence type="ECO:0000313" key="2">
    <source>
        <dbReference type="EMBL" id="GEK84657.1"/>
    </source>
</evidence>
<dbReference type="GO" id="GO:0006508">
    <property type="term" value="P:proteolysis"/>
    <property type="evidence" value="ECO:0007669"/>
    <property type="project" value="UniProtKB-KW"/>
</dbReference>
<evidence type="ECO:0000313" key="3">
    <source>
        <dbReference type="EMBL" id="MBA8814666.1"/>
    </source>
</evidence>
<dbReference type="SMART" id="SM00460">
    <property type="entry name" value="TGc"/>
    <property type="match status" value="1"/>
</dbReference>
<dbReference type="Proteomes" id="UP000522688">
    <property type="component" value="Unassembled WGS sequence"/>
</dbReference>
<dbReference type="GO" id="GO:0008233">
    <property type="term" value="F:peptidase activity"/>
    <property type="evidence" value="ECO:0007669"/>
    <property type="project" value="UniProtKB-KW"/>
</dbReference>
<reference evidence="3 5" key="2">
    <citation type="submission" date="2020-07" db="EMBL/GenBank/DDBJ databases">
        <title>Sequencing the genomes of 1000 actinobacteria strains.</title>
        <authorList>
            <person name="Klenk H.-P."/>
        </authorList>
    </citation>
    <scope>NUCLEOTIDE SEQUENCE [LARGE SCALE GENOMIC DNA]</scope>
    <source>
        <strain evidence="3 5">DSM 10309</strain>
    </source>
</reference>
<dbReference type="AlphaFoldDB" id="A0A7W3JKW3"/>
<evidence type="ECO:0000259" key="1">
    <source>
        <dbReference type="SMART" id="SM00460"/>
    </source>
</evidence>
<keyword evidence="3" id="KW-0645">Protease</keyword>
<feature type="domain" description="Transglutaminase-like" evidence="1">
    <location>
        <begin position="150"/>
        <end position="210"/>
    </location>
</feature>
<dbReference type="Gene3D" id="2.60.40.2250">
    <property type="match status" value="1"/>
</dbReference>
<dbReference type="Pfam" id="PF01841">
    <property type="entry name" value="Transglut_core"/>
    <property type="match status" value="1"/>
</dbReference>
<organism evidence="3 5">
    <name type="scientific">Frigoribacterium faeni</name>
    <dbReference type="NCBI Taxonomy" id="145483"/>
    <lineage>
        <taxon>Bacteria</taxon>
        <taxon>Bacillati</taxon>
        <taxon>Actinomycetota</taxon>
        <taxon>Actinomycetes</taxon>
        <taxon>Micrococcales</taxon>
        <taxon>Microbacteriaceae</taxon>
        <taxon>Frigoribacterium</taxon>
    </lineage>
</organism>
<accession>A0A7W3JKW3</accession>
<dbReference type="Proteomes" id="UP000321154">
    <property type="component" value="Unassembled WGS sequence"/>
</dbReference>
<dbReference type="Gene3D" id="3.10.620.30">
    <property type="match status" value="1"/>
</dbReference>
<dbReference type="InterPro" id="IPR002931">
    <property type="entry name" value="Transglutaminase-like"/>
</dbReference>
<dbReference type="EMBL" id="BJUV01000048">
    <property type="protein sequence ID" value="GEK84657.1"/>
    <property type="molecule type" value="Genomic_DNA"/>
</dbReference>
<dbReference type="OrthoDB" id="5438043at2"/>
<keyword evidence="3" id="KW-0378">Hydrolase</keyword>
<keyword evidence="4" id="KW-1185">Reference proteome</keyword>
<protein>
    <submittedName>
        <fullName evidence="2">Transglutaminase-like protein</fullName>
    </submittedName>
    <submittedName>
        <fullName evidence="3">Transglutaminase-like putative cysteine protease</fullName>
    </submittedName>
</protein>
<reference evidence="2 4" key="1">
    <citation type="submission" date="2019-07" db="EMBL/GenBank/DDBJ databases">
        <title>Whole genome shotgun sequence of Frigoribacterium faeni NBRC 103066.</title>
        <authorList>
            <person name="Hosoyama A."/>
            <person name="Uohara A."/>
            <person name="Ohji S."/>
            <person name="Ichikawa N."/>
        </authorList>
    </citation>
    <scope>NUCLEOTIDE SEQUENCE [LARGE SCALE GENOMIC DNA]</scope>
    <source>
        <strain evidence="2 4">NBRC 103066</strain>
    </source>
</reference>
<dbReference type="PANTHER" id="PTHR33490:SF12">
    <property type="entry name" value="BLL5557 PROTEIN"/>
    <property type="match status" value="1"/>
</dbReference>
<dbReference type="InterPro" id="IPR038765">
    <property type="entry name" value="Papain-like_cys_pep_sf"/>
</dbReference>
<dbReference type="PANTHER" id="PTHR33490">
    <property type="entry name" value="BLR5614 PROTEIN-RELATED"/>
    <property type="match status" value="1"/>
</dbReference>
<comment type="caution">
    <text evidence="3">The sequence shown here is derived from an EMBL/GenBank/DDBJ whole genome shotgun (WGS) entry which is preliminary data.</text>
</comment>
<dbReference type="EMBL" id="JACGWW010000006">
    <property type="protein sequence ID" value="MBA8814666.1"/>
    <property type="molecule type" value="Genomic_DNA"/>
</dbReference>
<evidence type="ECO:0000313" key="4">
    <source>
        <dbReference type="Proteomes" id="UP000321154"/>
    </source>
</evidence>
<dbReference type="SUPFAM" id="SSF54001">
    <property type="entry name" value="Cysteine proteinases"/>
    <property type="match status" value="1"/>
</dbReference>